<feature type="domain" description="HTH araC/xylS-type" evidence="4">
    <location>
        <begin position="182"/>
        <end position="280"/>
    </location>
</feature>
<dbReference type="InterPro" id="IPR050204">
    <property type="entry name" value="AraC_XylS_family_regulators"/>
</dbReference>
<protein>
    <submittedName>
        <fullName evidence="5">Helix-turn-helix transcriptional regulator</fullName>
    </submittedName>
</protein>
<evidence type="ECO:0000313" key="5">
    <source>
        <dbReference type="EMBL" id="MBO1042414.1"/>
    </source>
</evidence>
<keyword evidence="2" id="KW-0238">DNA-binding</keyword>
<evidence type="ECO:0000256" key="1">
    <source>
        <dbReference type="ARBA" id="ARBA00023015"/>
    </source>
</evidence>
<organism evidence="5 6">
    <name type="scientific">Brucella pituitosa</name>
    <dbReference type="NCBI Taxonomy" id="571256"/>
    <lineage>
        <taxon>Bacteria</taxon>
        <taxon>Pseudomonadati</taxon>
        <taxon>Pseudomonadota</taxon>
        <taxon>Alphaproteobacteria</taxon>
        <taxon>Hyphomicrobiales</taxon>
        <taxon>Brucellaceae</taxon>
        <taxon>Brucella/Ochrobactrum group</taxon>
        <taxon>Brucella</taxon>
    </lineage>
</organism>
<dbReference type="SMART" id="SM00342">
    <property type="entry name" value="HTH_ARAC"/>
    <property type="match status" value="1"/>
</dbReference>
<reference evidence="5 6" key="1">
    <citation type="submission" date="2020-10" db="EMBL/GenBank/DDBJ databases">
        <title>Genomic characterization of underground lake bacteria from Wind Cave National Park: Insight into the archetypical LuxI/LuxR and identification of LuxR solos.</title>
        <authorList>
            <person name="Wengert P.C."/>
            <person name="Savka M.A."/>
        </authorList>
    </citation>
    <scope>NUCLEOTIDE SEQUENCE [LARGE SCALE GENOMIC DNA]</scope>
    <source>
        <strain evidence="5 6">SD316</strain>
    </source>
</reference>
<comment type="caution">
    <text evidence="5">The sequence shown here is derived from an EMBL/GenBank/DDBJ whole genome shotgun (WGS) entry which is preliminary data.</text>
</comment>
<dbReference type="Pfam" id="PF12833">
    <property type="entry name" value="HTH_18"/>
    <property type="match status" value="1"/>
</dbReference>
<accession>A0ABS3K695</accession>
<evidence type="ECO:0000256" key="2">
    <source>
        <dbReference type="ARBA" id="ARBA00023125"/>
    </source>
</evidence>
<proteinExistence type="predicted"/>
<dbReference type="Proteomes" id="UP000718278">
    <property type="component" value="Unassembled WGS sequence"/>
</dbReference>
<dbReference type="InterPro" id="IPR009057">
    <property type="entry name" value="Homeodomain-like_sf"/>
</dbReference>
<dbReference type="SUPFAM" id="SSF46689">
    <property type="entry name" value="Homeodomain-like"/>
    <property type="match status" value="2"/>
</dbReference>
<dbReference type="RefSeq" id="WP_207490419.1">
    <property type="nucleotide sequence ID" value="NZ_JADIJS010000014.1"/>
</dbReference>
<evidence type="ECO:0000313" key="6">
    <source>
        <dbReference type="Proteomes" id="UP000718278"/>
    </source>
</evidence>
<keyword evidence="3" id="KW-0804">Transcription</keyword>
<dbReference type="Gene3D" id="1.10.10.60">
    <property type="entry name" value="Homeodomain-like"/>
    <property type="match status" value="2"/>
</dbReference>
<dbReference type="PANTHER" id="PTHR46796:SF6">
    <property type="entry name" value="ARAC SUBFAMILY"/>
    <property type="match status" value="1"/>
</dbReference>
<keyword evidence="6" id="KW-1185">Reference proteome</keyword>
<sequence length="285" mass="31264">MLLGRQIKWGPHQFLNGAAVAYSHSAANSAEIIQPAHSIVVHLNAVPSWTRTLDSDREITGLVAAGAINVIGAESEAYARWTSEKRSVRVDIDKQRLEQTAGTEFGDTLFEIQPPKFGFVDKQSYMLANIIQQELICGVAASRELLDALVSVFSINLLRNYSSFNQKSTPPHKGGLSPLVLRRIDEYIHEHIANPLTVDELAAHVGLSSSHFLRSFQKATGSSPYQYVISARLSKARELISETPTAFSEIAQLTGFSSHSHLSAMAKRIWGVSPSSIRRGSKELA</sequence>
<dbReference type="EMBL" id="JADIJS010000014">
    <property type="protein sequence ID" value="MBO1042414.1"/>
    <property type="molecule type" value="Genomic_DNA"/>
</dbReference>
<dbReference type="PROSITE" id="PS01124">
    <property type="entry name" value="HTH_ARAC_FAMILY_2"/>
    <property type="match status" value="1"/>
</dbReference>
<evidence type="ECO:0000256" key="3">
    <source>
        <dbReference type="ARBA" id="ARBA00023163"/>
    </source>
</evidence>
<dbReference type="InterPro" id="IPR018060">
    <property type="entry name" value="HTH_AraC"/>
</dbReference>
<name>A0ABS3K695_9HYPH</name>
<dbReference type="PROSITE" id="PS00041">
    <property type="entry name" value="HTH_ARAC_FAMILY_1"/>
    <property type="match status" value="1"/>
</dbReference>
<dbReference type="InterPro" id="IPR018062">
    <property type="entry name" value="HTH_AraC-typ_CS"/>
</dbReference>
<evidence type="ECO:0000259" key="4">
    <source>
        <dbReference type="PROSITE" id="PS01124"/>
    </source>
</evidence>
<keyword evidence="1" id="KW-0805">Transcription regulation</keyword>
<gene>
    <name evidence="5" type="ORF">IPV26_22465</name>
</gene>
<dbReference type="PANTHER" id="PTHR46796">
    <property type="entry name" value="HTH-TYPE TRANSCRIPTIONAL ACTIVATOR RHAS-RELATED"/>
    <property type="match status" value="1"/>
</dbReference>